<dbReference type="AlphaFoldDB" id="A0A1H6KJL5"/>
<dbReference type="InterPro" id="IPR011090">
    <property type="entry name" value="Integr_conj_element_PFL4709"/>
</dbReference>
<sequence>MKKITVILFFLGVILIQVQVVMAQEVWVFGTKAQVFTQAYKIKNAWTIKHYLIDSGRGFEAKISKGLSANKQKAMQQIKQRFAKHKTQWVSDAKRAWQGAINAQSLNIEKVPAITFDKAKTLIYGVTNLSEALKIYKRETK</sequence>
<dbReference type="Proteomes" id="UP000198988">
    <property type="component" value="Unassembled WGS sequence"/>
</dbReference>
<evidence type="ECO:0000313" key="1">
    <source>
        <dbReference type="EMBL" id="SEH75841.1"/>
    </source>
</evidence>
<dbReference type="Pfam" id="PF07511">
    <property type="entry name" value="DUF1525"/>
    <property type="match status" value="1"/>
</dbReference>
<proteinExistence type="predicted"/>
<dbReference type="EMBL" id="CDSC02000170">
    <property type="protein sequence ID" value="SEH75841.1"/>
    <property type="molecule type" value="Genomic_DNA"/>
</dbReference>
<gene>
    <name evidence="1" type="ORF">BAZSYMA_ACONTIG32828_2</name>
</gene>
<name>A0A1H6KJL5_9GAMM</name>
<dbReference type="OrthoDB" id="8448784at2"/>
<organism evidence="1 2">
    <name type="scientific">Bathymodiolus azoricus thioautotrophic gill symbiont</name>
    <dbReference type="NCBI Taxonomy" id="235205"/>
    <lineage>
        <taxon>Bacteria</taxon>
        <taxon>Pseudomonadati</taxon>
        <taxon>Pseudomonadota</taxon>
        <taxon>Gammaproteobacteria</taxon>
        <taxon>sulfur-oxidizing symbionts</taxon>
    </lineage>
</organism>
<dbReference type="RefSeq" id="WP_090715648.1">
    <property type="nucleotide sequence ID" value="NZ_CDSC02000170.1"/>
</dbReference>
<accession>A0A1H6KJL5</accession>
<protein>
    <submittedName>
        <fullName evidence="1">Secreted protein containing DUF1525</fullName>
    </submittedName>
</protein>
<evidence type="ECO:0000313" key="2">
    <source>
        <dbReference type="Proteomes" id="UP000198988"/>
    </source>
</evidence>
<reference evidence="2" key="1">
    <citation type="submission" date="2016-06" db="EMBL/GenBank/DDBJ databases">
        <authorList>
            <person name="Petersen J."/>
            <person name="Sayavedra L."/>
        </authorList>
    </citation>
    <scope>NUCLEOTIDE SEQUENCE [LARGE SCALE GENOMIC DNA]</scope>
    <source>
        <strain evidence="2">BazSymA</strain>
    </source>
</reference>